<keyword evidence="4 9" id="KW-1133">Transmembrane helix</keyword>
<evidence type="ECO:0000313" key="11">
    <source>
        <dbReference type="EMBL" id="CAG06709.1"/>
    </source>
</evidence>
<dbReference type="InterPro" id="IPR000276">
    <property type="entry name" value="GPCR_Rhodpsn"/>
</dbReference>
<keyword evidence="8" id="KW-0807">Transducer</keyword>
<evidence type="ECO:0000256" key="3">
    <source>
        <dbReference type="ARBA" id="ARBA00022692"/>
    </source>
</evidence>
<evidence type="ECO:0000256" key="9">
    <source>
        <dbReference type="SAM" id="Phobius"/>
    </source>
</evidence>
<evidence type="ECO:0000256" key="6">
    <source>
        <dbReference type="ARBA" id="ARBA00023136"/>
    </source>
</evidence>
<comment type="caution">
    <text evidence="11">The sequence shown here is derived from an EMBL/GenBank/DDBJ whole genome shotgun (WGS) entry which is preliminary data.</text>
</comment>
<dbReference type="Gene3D" id="1.20.1070.10">
    <property type="entry name" value="Rhodopsin 7-helix transmembrane proteins"/>
    <property type="match status" value="2"/>
</dbReference>
<dbReference type="AlphaFoldDB" id="Q4RY23"/>
<evidence type="ECO:0000256" key="2">
    <source>
        <dbReference type="ARBA" id="ARBA00022475"/>
    </source>
</evidence>
<sequence length="221" mass="25194">MYSLFFISGLVGNLAALWVFLFLRSGRNSMRVFLINCAVADLVLLACLPFRIFYHANGNQWLMGSLAFSRERPDLPNALRYQRSAKKSFFVLFLFIVCFGPYHAFRPFYIFYQMIHAENCTTLQMVDQTNEVVLLLSAFNSCLDPVMYFLLSGSVRRATLQTLGHQLGKRFLFVQEGISNSSTTEFRRSSLPTIVLNTTSVAQSTLRRTSPKKAPPVNEMK</sequence>
<dbReference type="GO" id="GO:0045028">
    <property type="term" value="F:G protein-coupled purinergic nucleotide receptor activity"/>
    <property type="evidence" value="ECO:0007669"/>
    <property type="project" value="TreeGrafter"/>
</dbReference>
<evidence type="ECO:0000256" key="4">
    <source>
        <dbReference type="ARBA" id="ARBA00022989"/>
    </source>
</evidence>
<dbReference type="InterPro" id="IPR017452">
    <property type="entry name" value="GPCR_Rhodpsn_7TM"/>
</dbReference>
<dbReference type="KEGG" id="tng:GSTEN00027186G001"/>
<keyword evidence="7" id="KW-0675">Receptor</keyword>
<reference evidence="11" key="2">
    <citation type="submission" date="2004-02" db="EMBL/GenBank/DDBJ databases">
        <authorList>
            <consortium name="Genoscope"/>
            <consortium name="Whitehead Institute Centre for Genome Research"/>
        </authorList>
    </citation>
    <scope>NUCLEOTIDE SEQUENCE</scope>
</reference>
<evidence type="ECO:0000256" key="7">
    <source>
        <dbReference type="ARBA" id="ARBA00023170"/>
    </source>
</evidence>
<evidence type="ECO:0000256" key="8">
    <source>
        <dbReference type="ARBA" id="ARBA00023224"/>
    </source>
</evidence>
<dbReference type="PRINTS" id="PR00237">
    <property type="entry name" value="GPCRRHODOPSN"/>
</dbReference>
<dbReference type="PANTHER" id="PTHR24233:SF1">
    <property type="entry name" value="G-PROTEIN COUPLED RECEPTOR 34-RELATED"/>
    <property type="match status" value="1"/>
</dbReference>
<accession>Q4RY23</accession>
<proteinExistence type="predicted"/>
<evidence type="ECO:0000256" key="5">
    <source>
        <dbReference type="ARBA" id="ARBA00023040"/>
    </source>
</evidence>
<dbReference type="OrthoDB" id="10005568at2759"/>
<protein>
    <submittedName>
        <fullName evidence="11">(spotted green pufferfish) hypothetical protein</fullName>
    </submittedName>
</protein>
<feature type="domain" description="G-protein coupled receptors family 1 profile" evidence="10">
    <location>
        <begin position="1"/>
        <end position="148"/>
    </location>
</feature>
<feature type="transmembrane region" description="Helical" evidence="9">
    <location>
        <begin position="32"/>
        <end position="54"/>
    </location>
</feature>
<keyword evidence="2" id="KW-1003">Cell membrane</keyword>
<keyword evidence="6 9" id="KW-0472">Membrane</keyword>
<name>Q4RY23_TETNG</name>
<gene>
    <name evidence="11" type="ORF">GSTENG00027186001</name>
</gene>
<organism evidence="11">
    <name type="scientific">Tetraodon nigroviridis</name>
    <name type="common">Spotted green pufferfish</name>
    <name type="synonym">Chelonodon nigroviridis</name>
    <dbReference type="NCBI Taxonomy" id="99883"/>
    <lineage>
        <taxon>Eukaryota</taxon>
        <taxon>Metazoa</taxon>
        <taxon>Chordata</taxon>
        <taxon>Craniata</taxon>
        <taxon>Vertebrata</taxon>
        <taxon>Euteleostomi</taxon>
        <taxon>Actinopterygii</taxon>
        <taxon>Neopterygii</taxon>
        <taxon>Teleostei</taxon>
        <taxon>Neoteleostei</taxon>
        <taxon>Acanthomorphata</taxon>
        <taxon>Eupercaria</taxon>
        <taxon>Tetraodontiformes</taxon>
        <taxon>Tetradontoidea</taxon>
        <taxon>Tetraodontidae</taxon>
        <taxon>Tetraodon</taxon>
    </lineage>
</organism>
<reference evidence="11" key="1">
    <citation type="journal article" date="2004" name="Nature">
        <title>Genome duplication in the teleost fish Tetraodon nigroviridis reveals the early vertebrate proto-karyotype.</title>
        <authorList>
            <person name="Jaillon O."/>
            <person name="Aury J.-M."/>
            <person name="Brunet F."/>
            <person name="Petit J.-L."/>
            <person name="Stange-Thomann N."/>
            <person name="Mauceli E."/>
            <person name="Bouneau L."/>
            <person name="Fischer C."/>
            <person name="Ozouf-Costaz C."/>
            <person name="Bernot A."/>
            <person name="Nicaud S."/>
            <person name="Jaffe D."/>
            <person name="Fisher S."/>
            <person name="Lutfalla G."/>
            <person name="Dossat C."/>
            <person name="Segurens B."/>
            <person name="Dasilva C."/>
            <person name="Salanoubat M."/>
            <person name="Levy M."/>
            <person name="Boudet N."/>
            <person name="Castellano S."/>
            <person name="Anthouard V."/>
            <person name="Jubin C."/>
            <person name="Castelli V."/>
            <person name="Katinka M."/>
            <person name="Vacherie B."/>
            <person name="Biemont C."/>
            <person name="Skalli Z."/>
            <person name="Cattolico L."/>
            <person name="Poulain J."/>
            <person name="De Berardinis V."/>
            <person name="Cruaud C."/>
            <person name="Duprat S."/>
            <person name="Brottier P."/>
            <person name="Coutanceau J.-P."/>
            <person name="Gouzy J."/>
            <person name="Parra G."/>
            <person name="Lardier G."/>
            <person name="Chapple C."/>
            <person name="McKernan K.J."/>
            <person name="McEwan P."/>
            <person name="Bosak S."/>
            <person name="Kellis M."/>
            <person name="Volff J.-N."/>
            <person name="Guigo R."/>
            <person name="Zody M.C."/>
            <person name="Mesirov J."/>
            <person name="Lindblad-Toh K."/>
            <person name="Birren B."/>
            <person name="Nusbaum C."/>
            <person name="Kahn D."/>
            <person name="Robinson-Rechavi M."/>
            <person name="Laudet V."/>
            <person name="Schachter V."/>
            <person name="Quetier F."/>
            <person name="Saurin W."/>
            <person name="Scarpelli C."/>
            <person name="Wincker P."/>
            <person name="Lander E.S."/>
            <person name="Weissenbach J."/>
            <person name="Roest Crollius H."/>
        </authorList>
    </citation>
    <scope>NUCLEOTIDE SEQUENCE [LARGE SCALE GENOMIC DNA]</scope>
</reference>
<dbReference type="GO" id="GO:0005886">
    <property type="term" value="C:plasma membrane"/>
    <property type="evidence" value="ECO:0007669"/>
    <property type="project" value="UniProtKB-SubCell"/>
</dbReference>
<feature type="transmembrane region" description="Helical" evidence="9">
    <location>
        <begin position="132"/>
        <end position="151"/>
    </location>
</feature>
<comment type="subcellular location">
    <subcellularLocation>
        <location evidence="1">Cell membrane</location>
        <topology evidence="1">Multi-pass membrane protein</topology>
    </subcellularLocation>
</comment>
<dbReference type="PROSITE" id="PS50262">
    <property type="entry name" value="G_PROTEIN_RECEP_F1_2"/>
    <property type="match status" value="1"/>
</dbReference>
<feature type="transmembrane region" description="Helical" evidence="9">
    <location>
        <begin position="89"/>
        <end position="112"/>
    </location>
</feature>
<dbReference type="EMBL" id="CAAE01014978">
    <property type="protein sequence ID" value="CAG06709.1"/>
    <property type="molecule type" value="Genomic_DNA"/>
</dbReference>
<dbReference type="Pfam" id="PF00001">
    <property type="entry name" value="7tm_1"/>
    <property type="match status" value="1"/>
</dbReference>
<dbReference type="PANTHER" id="PTHR24233">
    <property type="entry name" value="P2Y PURINOCEPTOR-RELATED G-PROTEIN COUPLED RECEPTOR"/>
    <property type="match status" value="1"/>
</dbReference>
<dbReference type="SUPFAM" id="SSF81321">
    <property type="entry name" value="Family A G protein-coupled receptor-like"/>
    <property type="match status" value="1"/>
</dbReference>
<keyword evidence="3 9" id="KW-0812">Transmembrane</keyword>
<evidence type="ECO:0000259" key="10">
    <source>
        <dbReference type="PROSITE" id="PS50262"/>
    </source>
</evidence>
<keyword evidence="5" id="KW-0297">G-protein coupled receptor</keyword>
<evidence type="ECO:0000256" key="1">
    <source>
        <dbReference type="ARBA" id="ARBA00004651"/>
    </source>
</evidence>